<keyword evidence="3" id="KW-1185">Reference proteome</keyword>
<proteinExistence type="predicted"/>
<reference evidence="2" key="1">
    <citation type="submission" date="2020-11" db="EMBL/GenBank/DDBJ databases">
        <title>Isolation and identification of active actinomycetes.</title>
        <authorList>
            <person name="Yu B."/>
        </authorList>
    </citation>
    <scope>NUCLEOTIDE SEQUENCE</scope>
    <source>
        <strain evidence="2">NEAU-YB345</strain>
    </source>
</reference>
<feature type="region of interest" description="Disordered" evidence="1">
    <location>
        <begin position="199"/>
        <end position="232"/>
    </location>
</feature>
<organism evidence="2 3">
    <name type="scientific">Streptacidiphilus fuscans</name>
    <dbReference type="NCBI Taxonomy" id="2789292"/>
    <lineage>
        <taxon>Bacteria</taxon>
        <taxon>Bacillati</taxon>
        <taxon>Actinomycetota</taxon>
        <taxon>Actinomycetes</taxon>
        <taxon>Kitasatosporales</taxon>
        <taxon>Streptomycetaceae</taxon>
        <taxon>Streptacidiphilus</taxon>
    </lineage>
</organism>
<evidence type="ECO:0008006" key="4">
    <source>
        <dbReference type="Google" id="ProtNLM"/>
    </source>
</evidence>
<accession>A0A931B7M4</accession>
<evidence type="ECO:0000256" key="1">
    <source>
        <dbReference type="SAM" id="MobiDB-lite"/>
    </source>
</evidence>
<evidence type="ECO:0000313" key="2">
    <source>
        <dbReference type="EMBL" id="MBF9068400.1"/>
    </source>
</evidence>
<dbReference type="RefSeq" id="WP_196193535.1">
    <property type="nucleotide sequence ID" value="NZ_JADPRT010000003.1"/>
</dbReference>
<evidence type="ECO:0000313" key="3">
    <source>
        <dbReference type="Proteomes" id="UP000657385"/>
    </source>
</evidence>
<protein>
    <recommendedName>
        <fullName evidence="4">Guanylate cyclase domain-containing protein</fullName>
    </recommendedName>
</protein>
<gene>
    <name evidence="2" type="ORF">I2501_10185</name>
</gene>
<dbReference type="Proteomes" id="UP000657385">
    <property type="component" value="Unassembled WGS sequence"/>
</dbReference>
<dbReference type="EMBL" id="JADPRT010000003">
    <property type="protein sequence ID" value="MBF9068400.1"/>
    <property type="molecule type" value="Genomic_DNA"/>
</dbReference>
<feature type="compositionally biased region" description="Gly residues" evidence="1">
    <location>
        <begin position="205"/>
        <end position="221"/>
    </location>
</feature>
<name>A0A931B7M4_9ACTN</name>
<comment type="caution">
    <text evidence="2">The sequence shown here is derived from an EMBL/GenBank/DDBJ whole genome shotgun (WGS) entry which is preliminary data.</text>
</comment>
<dbReference type="AlphaFoldDB" id="A0A931B7M4"/>
<sequence length="262" mass="27344">MNPRYEYRALLACDIAGSAGRGEQRLQEIRSVLRSALSGAMGGAELDERDFAYVDTGDGCQLVAPAGLPKARLLVPLLPELNSRIHAHNRRAAPEVRMRVRVAAHAGEIRVDPEGGVSGAPFEALARLLDSAALRQAALTGTSGTPVAAILSHHFHEDAVGHGHEGLDADAFSEAAVQVKEYAATAWLWYPGSPVGPRVDAGRGTDAGSGSGSCTGSGQGSGMRAAAREPGTVEQLVRAEGRSTVFAVGTHGVQNIHESKRS</sequence>